<comment type="caution">
    <text evidence="7">The sequence shown here is derived from an EMBL/GenBank/DDBJ whole genome shotgun (WGS) entry which is preliminary data.</text>
</comment>
<dbReference type="Gene3D" id="3.90.1590.10">
    <property type="entry name" value="glutathione-dependent formaldehyde- activating enzyme (gfa)"/>
    <property type="match status" value="1"/>
</dbReference>
<dbReference type="AlphaFoldDB" id="A0A918U7M2"/>
<keyword evidence="4" id="KW-0456">Lyase</keyword>
<name>A0A918U7M2_9NEIS</name>
<gene>
    <name evidence="7" type="primary">gfaA</name>
    <name evidence="7" type="ORF">GCM10011289_05930</name>
</gene>
<dbReference type="RefSeq" id="WP_229804468.1">
    <property type="nucleotide sequence ID" value="NZ_BMYX01000002.1"/>
</dbReference>
<feature type="domain" description="CENP-V/GFA" evidence="6">
    <location>
        <begin position="5"/>
        <end position="113"/>
    </location>
</feature>
<dbReference type="InterPro" id="IPR006913">
    <property type="entry name" value="CENP-V/GFA"/>
</dbReference>
<dbReference type="Proteomes" id="UP000645257">
    <property type="component" value="Unassembled WGS sequence"/>
</dbReference>
<dbReference type="GO" id="GO:0046872">
    <property type="term" value="F:metal ion binding"/>
    <property type="evidence" value="ECO:0007669"/>
    <property type="project" value="UniProtKB-KW"/>
</dbReference>
<evidence type="ECO:0000313" key="8">
    <source>
        <dbReference type="Proteomes" id="UP000645257"/>
    </source>
</evidence>
<evidence type="ECO:0000256" key="3">
    <source>
        <dbReference type="ARBA" id="ARBA00022833"/>
    </source>
</evidence>
<evidence type="ECO:0000256" key="2">
    <source>
        <dbReference type="ARBA" id="ARBA00022723"/>
    </source>
</evidence>
<dbReference type="SUPFAM" id="SSF51316">
    <property type="entry name" value="Mss4-like"/>
    <property type="match status" value="1"/>
</dbReference>
<evidence type="ECO:0000256" key="1">
    <source>
        <dbReference type="ARBA" id="ARBA00005495"/>
    </source>
</evidence>
<evidence type="ECO:0000256" key="5">
    <source>
        <dbReference type="SAM" id="MobiDB-lite"/>
    </source>
</evidence>
<protein>
    <submittedName>
        <fullName evidence="7">Aldehyde-activating protein</fullName>
    </submittedName>
</protein>
<dbReference type="Pfam" id="PF04828">
    <property type="entry name" value="GFA"/>
    <property type="match status" value="1"/>
</dbReference>
<dbReference type="EMBL" id="BMYX01000002">
    <property type="protein sequence ID" value="GGY06278.1"/>
    <property type="molecule type" value="Genomic_DNA"/>
</dbReference>
<keyword evidence="2" id="KW-0479">Metal-binding</keyword>
<comment type="similarity">
    <text evidence="1">Belongs to the Gfa family.</text>
</comment>
<organism evidence="7 8">
    <name type="scientific">Paludibacterium paludis</name>
    <dbReference type="NCBI Taxonomy" id="1225769"/>
    <lineage>
        <taxon>Bacteria</taxon>
        <taxon>Pseudomonadati</taxon>
        <taxon>Pseudomonadota</taxon>
        <taxon>Betaproteobacteria</taxon>
        <taxon>Neisseriales</taxon>
        <taxon>Chromobacteriaceae</taxon>
        <taxon>Paludibacterium</taxon>
    </lineage>
</organism>
<accession>A0A918U7M2</accession>
<reference evidence="7" key="2">
    <citation type="submission" date="2020-09" db="EMBL/GenBank/DDBJ databases">
        <authorList>
            <person name="Sun Q."/>
            <person name="Kim S."/>
        </authorList>
    </citation>
    <scope>NUCLEOTIDE SEQUENCE</scope>
    <source>
        <strain evidence="7">KCTC 32182</strain>
    </source>
</reference>
<evidence type="ECO:0000256" key="4">
    <source>
        <dbReference type="ARBA" id="ARBA00023239"/>
    </source>
</evidence>
<evidence type="ECO:0000313" key="7">
    <source>
        <dbReference type="EMBL" id="GGY06278.1"/>
    </source>
</evidence>
<sequence>MMTFLTGRCLCGAIHYRVSGPPLTVDHCHCASCRKASGAPFVTWFTARAFDVDWRGAPLAWYVSSVGAERGFCGRCGSTLAYRHDAEPEEIDITVATLDHPQSLTPEHHLCWREHLPWVEPDTLGRLPLFEGTKDNAIYRQTRRHSRGDSDVTMPSSSA</sequence>
<proteinExistence type="inferred from homology"/>
<dbReference type="GO" id="GO:0016846">
    <property type="term" value="F:carbon-sulfur lyase activity"/>
    <property type="evidence" value="ECO:0007669"/>
    <property type="project" value="InterPro"/>
</dbReference>
<keyword evidence="3" id="KW-0862">Zinc</keyword>
<dbReference type="PROSITE" id="PS51891">
    <property type="entry name" value="CENP_V_GFA"/>
    <property type="match status" value="1"/>
</dbReference>
<evidence type="ECO:0000259" key="6">
    <source>
        <dbReference type="PROSITE" id="PS51891"/>
    </source>
</evidence>
<dbReference type="PANTHER" id="PTHR33337:SF40">
    <property type="entry name" value="CENP-V_GFA DOMAIN-CONTAINING PROTEIN-RELATED"/>
    <property type="match status" value="1"/>
</dbReference>
<reference evidence="7" key="1">
    <citation type="journal article" date="2014" name="Int. J. Syst. Evol. Microbiol.">
        <title>Complete genome sequence of Corynebacterium casei LMG S-19264T (=DSM 44701T), isolated from a smear-ripened cheese.</title>
        <authorList>
            <consortium name="US DOE Joint Genome Institute (JGI-PGF)"/>
            <person name="Walter F."/>
            <person name="Albersmeier A."/>
            <person name="Kalinowski J."/>
            <person name="Ruckert C."/>
        </authorList>
    </citation>
    <scope>NUCLEOTIDE SEQUENCE</scope>
    <source>
        <strain evidence="7">KCTC 32182</strain>
    </source>
</reference>
<dbReference type="InterPro" id="IPR011057">
    <property type="entry name" value="Mss4-like_sf"/>
</dbReference>
<dbReference type="PANTHER" id="PTHR33337">
    <property type="entry name" value="GFA DOMAIN-CONTAINING PROTEIN"/>
    <property type="match status" value="1"/>
</dbReference>
<keyword evidence="8" id="KW-1185">Reference proteome</keyword>
<feature type="region of interest" description="Disordered" evidence="5">
    <location>
        <begin position="140"/>
        <end position="159"/>
    </location>
</feature>